<dbReference type="InterPro" id="IPR009061">
    <property type="entry name" value="DNA-bd_dom_put_sf"/>
</dbReference>
<name>A0A5E5P0U7_9BURK</name>
<evidence type="ECO:0000313" key="4">
    <source>
        <dbReference type="Proteomes" id="UP000364291"/>
    </source>
</evidence>
<dbReference type="PROSITE" id="PS00552">
    <property type="entry name" value="HTH_MERR_1"/>
    <property type="match status" value="1"/>
</dbReference>
<accession>A0A5E5P0U7</accession>
<dbReference type="EMBL" id="CABPSX010000001">
    <property type="protein sequence ID" value="VVG69925.1"/>
    <property type="molecule type" value="Genomic_DNA"/>
</dbReference>
<dbReference type="PANTHER" id="PTHR30204:SF90">
    <property type="entry name" value="HTH-TYPE TRANSCRIPTIONAL ACTIVATOR MTA"/>
    <property type="match status" value="1"/>
</dbReference>
<dbReference type="CDD" id="cd04788">
    <property type="entry name" value="HTH_NolA-AlbR"/>
    <property type="match status" value="1"/>
</dbReference>
<dbReference type="PROSITE" id="PS50937">
    <property type="entry name" value="HTH_MERR_2"/>
    <property type="match status" value="1"/>
</dbReference>
<keyword evidence="1" id="KW-0238">DNA-binding</keyword>
<dbReference type="Pfam" id="PF13411">
    <property type="entry name" value="MerR_1"/>
    <property type="match status" value="1"/>
</dbReference>
<dbReference type="PRINTS" id="PR00040">
    <property type="entry name" value="HTHMERR"/>
</dbReference>
<protein>
    <submittedName>
        <fullName evidence="3">MerR family transcriptional regulator</fullName>
    </submittedName>
</protein>
<dbReference type="InterPro" id="IPR000551">
    <property type="entry name" value="MerR-type_HTH_dom"/>
</dbReference>
<dbReference type="GO" id="GO:0003677">
    <property type="term" value="F:DNA binding"/>
    <property type="evidence" value="ECO:0007669"/>
    <property type="project" value="UniProtKB-KW"/>
</dbReference>
<evidence type="ECO:0000313" key="3">
    <source>
        <dbReference type="EMBL" id="VVG69925.1"/>
    </source>
</evidence>
<dbReference type="RefSeq" id="WP_094067897.1">
    <property type="nucleotide sequence ID" value="NZ_CABPSX010000001.1"/>
</dbReference>
<dbReference type="SMART" id="SM00422">
    <property type="entry name" value="HTH_MERR"/>
    <property type="match status" value="1"/>
</dbReference>
<gene>
    <name evidence="3" type="ORF">PAP18089_00883</name>
</gene>
<dbReference type="Gene3D" id="1.10.1660.10">
    <property type="match status" value="1"/>
</dbReference>
<dbReference type="OrthoDB" id="9808480at2"/>
<evidence type="ECO:0000259" key="2">
    <source>
        <dbReference type="PROSITE" id="PS50937"/>
    </source>
</evidence>
<proteinExistence type="predicted"/>
<dbReference type="Proteomes" id="UP000364291">
    <property type="component" value="Unassembled WGS sequence"/>
</dbReference>
<feature type="domain" description="HTH merR-type" evidence="2">
    <location>
        <begin position="1"/>
        <end position="71"/>
    </location>
</feature>
<dbReference type="AlphaFoldDB" id="A0A5E5P0U7"/>
<dbReference type="PANTHER" id="PTHR30204">
    <property type="entry name" value="REDOX-CYCLING DRUG-SENSING TRANSCRIPTIONAL ACTIVATOR SOXR"/>
    <property type="match status" value="1"/>
</dbReference>
<dbReference type="GO" id="GO:0003700">
    <property type="term" value="F:DNA-binding transcription factor activity"/>
    <property type="evidence" value="ECO:0007669"/>
    <property type="project" value="InterPro"/>
</dbReference>
<dbReference type="SUPFAM" id="SSF46955">
    <property type="entry name" value="Putative DNA-binding domain"/>
    <property type="match status" value="1"/>
</dbReference>
<reference evidence="3 4" key="1">
    <citation type="submission" date="2019-08" db="EMBL/GenBank/DDBJ databases">
        <authorList>
            <person name="Peeters C."/>
        </authorList>
    </citation>
    <scope>NUCLEOTIDE SEQUENCE [LARGE SCALE GENOMIC DNA]</scope>
    <source>
        <strain evidence="3 4">LMG 18089</strain>
    </source>
</reference>
<sequence length="341" mass="39184">MRLKVGELAKRSGLTVRTLHHYDTLGLLTPSARSDAGYRLYDRSDIARLHQIQALRRFGMSLTDIGQWLANRDISLDTLIARQVDMLTQQIEDASRLRERLKRLQSQLSSGEAPELAEWLTTLELMNMYDKYFSPDELARFPLYQNKQAHESEWPAMVAEIRALMLRGEPSTGDAAQAASRRWMTLIERDTAGDARLLAKLNVMHERESSVQRQTGITKDLMQYLKEAFAQTKLNLYRNYLNDDEFRFMEANYLRYTDEWPVLIGAMRDHLEAGTSPGSPEVQTLARQWMTYFRSYAGDDPATHAKIREANMSEPELLAGTLIDAELLEYVKQSITVLMRG</sequence>
<dbReference type="InterPro" id="IPR047057">
    <property type="entry name" value="MerR_fam"/>
</dbReference>
<evidence type="ECO:0000256" key="1">
    <source>
        <dbReference type="ARBA" id="ARBA00023125"/>
    </source>
</evidence>
<organism evidence="3 4">
    <name type="scientific">Pandoraea apista</name>
    <dbReference type="NCBI Taxonomy" id="93218"/>
    <lineage>
        <taxon>Bacteria</taxon>
        <taxon>Pseudomonadati</taxon>
        <taxon>Pseudomonadota</taxon>
        <taxon>Betaproteobacteria</taxon>
        <taxon>Burkholderiales</taxon>
        <taxon>Burkholderiaceae</taxon>
        <taxon>Pandoraea</taxon>
    </lineage>
</organism>